<evidence type="ECO:0000256" key="2">
    <source>
        <dbReference type="ARBA" id="ARBA00022692"/>
    </source>
</evidence>
<dbReference type="Proteomes" id="UP001501624">
    <property type="component" value="Unassembled WGS sequence"/>
</dbReference>
<gene>
    <name evidence="8" type="ORF">GCM10022380_82730</name>
</gene>
<feature type="transmembrane region" description="Helical" evidence="6">
    <location>
        <begin position="64"/>
        <end position="84"/>
    </location>
</feature>
<dbReference type="InterPro" id="IPR010432">
    <property type="entry name" value="RDD"/>
</dbReference>
<comment type="caution">
    <text evidence="8">The sequence shown here is derived from an EMBL/GenBank/DDBJ whole genome shotgun (WGS) entry which is preliminary data.</text>
</comment>
<evidence type="ECO:0000256" key="6">
    <source>
        <dbReference type="SAM" id="Phobius"/>
    </source>
</evidence>
<protein>
    <recommendedName>
        <fullName evidence="7">RDD domain-containing protein</fullName>
    </recommendedName>
</protein>
<evidence type="ECO:0000256" key="1">
    <source>
        <dbReference type="ARBA" id="ARBA00004141"/>
    </source>
</evidence>
<sequence>MGADYSGAVTGEPDLVTGEAVVLELPIAQVASRAAAFAIDVAVQAGALLLFMLALTVSGVTDEALLAALALSFFVLVRVGYSVLFETLGRGITLGKMAMGLRVVRDDGGPVRFRQALTRALAGAIVDFGPVLAWSAVALFVSLFSPRSKRVGDYLAGTVVIRERAPRTVAPHITMPPALAGWAAQLDLTGLSDELALMARQYLARYAELSDRARDPLGHQLVQDVAARIGAPPPWGVPPWAYLQAVLAERRRRAGGYVGTPVGAQQMAAQQMGAQQAGASPVVPPSPPVVAPAREVGAQQVVAPPVVAPPPEVGAPQAPARQVGAPQVGAPGAPVAAAPVAPPPTAEPGEPTPPRGFAPPS</sequence>
<feature type="compositionally biased region" description="Low complexity" evidence="5">
    <location>
        <begin position="314"/>
        <end position="339"/>
    </location>
</feature>
<keyword evidence="4 6" id="KW-0472">Membrane</keyword>
<dbReference type="PANTHER" id="PTHR38480:SF1">
    <property type="entry name" value="SLR0254 PROTEIN"/>
    <property type="match status" value="1"/>
</dbReference>
<comment type="subcellular location">
    <subcellularLocation>
        <location evidence="1">Membrane</location>
        <topology evidence="1">Multi-pass membrane protein</topology>
    </subcellularLocation>
</comment>
<dbReference type="Pfam" id="PF06271">
    <property type="entry name" value="RDD"/>
    <property type="match status" value="1"/>
</dbReference>
<feature type="compositionally biased region" description="Pro residues" evidence="5">
    <location>
        <begin position="340"/>
        <end position="361"/>
    </location>
</feature>
<evidence type="ECO:0000259" key="7">
    <source>
        <dbReference type="Pfam" id="PF06271"/>
    </source>
</evidence>
<dbReference type="PANTHER" id="PTHR38480">
    <property type="entry name" value="SLR0254 PROTEIN"/>
    <property type="match status" value="1"/>
</dbReference>
<feature type="transmembrane region" description="Helical" evidence="6">
    <location>
        <begin position="34"/>
        <end position="57"/>
    </location>
</feature>
<organism evidence="8 9">
    <name type="scientific">Amycolatopsis tucumanensis</name>
    <dbReference type="NCBI Taxonomy" id="401106"/>
    <lineage>
        <taxon>Bacteria</taxon>
        <taxon>Bacillati</taxon>
        <taxon>Actinomycetota</taxon>
        <taxon>Actinomycetes</taxon>
        <taxon>Pseudonocardiales</taxon>
        <taxon>Pseudonocardiaceae</taxon>
        <taxon>Amycolatopsis</taxon>
    </lineage>
</organism>
<evidence type="ECO:0000313" key="8">
    <source>
        <dbReference type="EMBL" id="GAA3852275.1"/>
    </source>
</evidence>
<name>A0ABP7JRD9_9PSEU</name>
<evidence type="ECO:0000256" key="3">
    <source>
        <dbReference type="ARBA" id="ARBA00022989"/>
    </source>
</evidence>
<evidence type="ECO:0000256" key="4">
    <source>
        <dbReference type="ARBA" id="ARBA00023136"/>
    </source>
</evidence>
<keyword evidence="9" id="KW-1185">Reference proteome</keyword>
<keyword evidence="3 6" id="KW-1133">Transmembrane helix</keyword>
<evidence type="ECO:0000313" key="9">
    <source>
        <dbReference type="Proteomes" id="UP001501624"/>
    </source>
</evidence>
<accession>A0ABP7JRD9</accession>
<feature type="transmembrane region" description="Helical" evidence="6">
    <location>
        <begin position="120"/>
        <end position="144"/>
    </location>
</feature>
<proteinExistence type="predicted"/>
<keyword evidence="2 6" id="KW-0812">Transmembrane</keyword>
<evidence type="ECO:0000256" key="5">
    <source>
        <dbReference type="SAM" id="MobiDB-lite"/>
    </source>
</evidence>
<feature type="region of interest" description="Disordered" evidence="5">
    <location>
        <begin position="305"/>
        <end position="361"/>
    </location>
</feature>
<dbReference type="EMBL" id="BAABCM010000020">
    <property type="protein sequence ID" value="GAA3852275.1"/>
    <property type="molecule type" value="Genomic_DNA"/>
</dbReference>
<reference evidence="9" key="1">
    <citation type="journal article" date="2019" name="Int. J. Syst. Evol. Microbiol.">
        <title>The Global Catalogue of Microorganisms (GCM) 10K type strain sequencing project: providing services to taxonomists for standard genome sequencing and annotation.</title>
        <authorList>
            <consortium name="The Broad Institute Genomics Platform"/>
            <consortium name="The Broad Institute Genome Sequencing Center for Infectious Disease"/>
            <person name="Wu L."/>
            <person name="Ma J."/>
        </authorList>
    </citation>
    <scope>NUCLEOTIDE SEQUENCE [LARGE SCALE GENOMIC DNA]</scope>
    <source>
        <strain evidence="9">JCM 17017</strain>
    </source>
</reference>
<feature type="domain" description="RDD" evidence="7">
    <location>
        <begin position="28"/>
        <end position="157"/>
    </location>
</feature>